<dbReference type="Proteomes" id="UP000434957">
    <property type="component" value="Unassembled WGS sequence"/>
</dbReference>
<name>A0A6A3KAR3_9STRA</name>
<evidence type="ECO:0000313" key="5">
    <source>
        <dbReference type="Proteomes" id="UP000434957"/>
    </source>
</evidence>
<accession>A0A6A3KAR3</accession>
<evidence type="ECO:0000313" key="4">
    <source>
        <dbReference type="Proteomes" id="UP000429607"/>
    </source>
</evidence>
<dbReference type="EMBL" id="QXFV01001623">
    <property type="protein sequence ID" value="KAE9001765.1"/>
    <property type="molecule type" value="Genomic_DNA"/>
</dbReference>
<dbReference type="Proteomes" id="UP000435112">
    <property type="component" value="Unassembled WGS sequence"/>
</dbReference>
<dbReference type="EMBL" id="QXFU01001483">
    <property type="protein sequence ID" value="KAE9001460.1"/>
    <property type="molecule type" value="Genomic_DNA"/>
</dbReference>
<organism evidence="2 4">
    <name type="scientific">Phytophthora rubi</name>
    <dbReference type="NCBI Taxonomy" id="129364"/>
    <lineage>
        <taxon>Eukaryota</taxon>
        <taxon>Sar</taxon>
        <taxon>Stramenopiles</taxon>
        <taxon>Oomycota</taxon>
        <taxon>Peronosporomycetes</taxon>
        <taxon>Peronosporales</taxon>
        <taxon>Peronosporaceae</taxon>
        <taxon>Phytophthora</taxon>
    </lineage>
</organism>
<evidence type="ECO:0000313" key="2">
    <source>
        <dbReference type="EMBL" id="KAE9001765.1"/>
    </source>
</evidence>
<dbReference type="AlphaFoldDB" id="A0A6A3KAR3"/>
<reference evidence="4 6" key="1">
    <citation type="submission" date="2018-09" db="EMBL/GenBank/DDBJ databases">
        <title>Genomic investigation of the strawberry pathogen Phytophthora fragariae indicates pathogenicity is determined by transcriptional variation in three key races.</title>
        <authorList>
            <person name="Adams T.M."/>
            <person name="Armitage A.D."/>
            <person name="Sobczyk M.K."/>
            <person name="Bates H.J."/>
            <person name="Dunwell J.M."/>
            <person name="Nellist C.F."/>
            <person name="Harrison R.J."/>
        </authorList>
    </citation>
    <scope>NUCLEOTIDE SEQUENCE [LARGE SCALE GENOMIC DNA]</scope>
    <source>
        <strain evidence="2 4">SCRP249</strain>
        <strain evidence="1 6">SCRP324</strain>
        <strain evidence="3 5">SCRP333</strain>
    </source>
</reference>
<dbReference type="EMBL" id="QXFT01001534">
    <property type="protein sequence ID" value="KAE9316219.1"/>
    <property type="molecule type" value="Genomic_DNA"/>
</dbReference>
<sequence>MPPALWCQALLVADLLHRWRLLLSCCSATGSSSTTAPVSSILIMLSVHCYHAALLPVVAALLHQCRPFLSCCSATGINSSSVTARCRPLL</sequence>
<dbReference type="Proteomes" id="UP000429607">
    <property type="component" value="Unassembled WGS sequence"/>
</dbReference>
<gene>
    <name evidence="2" type="ORF">PR001_g18439</name>
    <name evidence="1" type="ORF">PR002_g17909</name>
    <name evidence="3" type="ORF">PR003_g18781</name>
</gene>
<evidence type="ECO:0000313" key="1">
    <source>
        <dbReference type="EMBL" id="KAE9001460.1"/>
    </source>
</evidence>
<proteinExistence type="predicted"/>
<keyword evidence="5" id="KW-1185">Reference proteome</keyword>
<protein>
    <submittedName>
        <fullName evidence="2">Uncharacterized protein</fullName>
    </submittedName>
</protein>
<evidence type="ECO:0000313" key="6">
    <source>
        <dbReference type="Proteomes" id="UP000435112"/>
    </source>
</evidence>
<comment type="caution">
    <text evidence="2">The sequence shown here is derived from an EMBL/GenBank/DDBJ whole genome shotgun (WGS) entry which is preliminary data.</text>
</comment>
<evidence type="ECO:0000313" key="3">
    <source>
        <dbReference type="EMBL" id="KAE9316219.1"/>
    </source>
</evidence>